<protein>
    <submittedName>
        <fullName evidence="7">Glycine/betaine ABC transporter substrate-binding protein</fullName>
    </submittedName>
</protein>
<keyword evidence="4" id="KW-0472">Membrane</keyword>
<dbReference type="PANTHER" id="PTHR47737:SF1">
    <property type="entry name" value="GLYCINE BETAINE_PROLINE BETAINE TRANSPORT SYSTEM PERMEASE PROTEIN PROW"/>
    <property type="match status" value="1"/>
</dbReference>
<dbReference type="GO" id="GO:0005275">
    <property type="term" value="F:amine transmembrane transporter activity"/>
    <property type="evidence" value="ECO:0007669"/>
    <property type="project" value="TreeGrafter"/>
</dbReference>
<feature type="chain" id="PRO_5038534519" evidence="5">
    <location>
        <begin position="26"/>
        <end position="308"/>
    </location>
</feature>
<reference evidence="7" key="1">
    <citation type="journal article" date="2014" name="Int. J. Syst. Evol. Microbiol.">
        <title>Complete genome sequence of Corynebacterium casei LMG S-19264T (=DSM 44701T), isolated from a smear-ripened cheese.</title>
        <authorList>
            <consortium name="US DOE Joint Genome Institute (JGI-PGF)"/>
            <person name="Walter F."/>
            <person name="Albersmeier A."/>
            <person name="Kalinowski J."/>
            <person name="Ruckert C."/>
        </authorList>
    </citation>
    <scope>NUCLEOTIDE SEQUENCE</scope>
    <source>
        <strain evidence="7">CGMCC 1.15152</strain>
    </source>
</reference>
<dbReference type="Gene3D" id="3.40.190.100">
    <property type="entry name" value="Glycine betaine-binding periplasmic protein, domain 2"/>
    <property type="match status" value="1"/>
</dbReference>
<evidence type="ECO:0000256" key="5">
    <source>
        <dbReference type="SAM" id="SignalP"/>
    </source>
</evidence>
<dbReference type="Proteomes" id="UP000633205">
    <property type="component" value="Unassembled WGS sequence"/>
</dbReference>
<dbReference type="Gene3D" id="3.40.190.10">
    <property type="entry name" value="Periplasmic binding protein-like II"/>
    <property type="match status" value="1"/>
</dbReference>
<proteinExistence type="predicted"/>
<dbReference type="EMBL" id="BMHO01000001">
    <property type="protein sequence ID" value="GGD40026.1"/>
    <property type="molecule type" value="Genomic_DNA"/>
</dbReference>
<dbReference type="GO" id="GO:0031460">
    <property type="term" value="P:glycine betaine transport"/>
    <property type="evidence" value="ECO:0007669"/>
    <property type="project" value="TreeGrafter"/>
</dbReference>
<evidence type="ECO:0000313" key="7">
    <source>
        <dbReference type="EMBL" id="GGD40026.1"/>
    </source>
</evidence>
<keyword evidence="5" id="KW-0732">Signal</keyword>
<dbReference type="GO" id="GO:0043190">
    <property type="term" value="C:ATP-binding cassette (ABC) transporter complex"/>
    <property type="evidence" value="ECO:0007669"/>
    <property type="project" value="InterPro"/>
</dbReference>
<evidence type="ECO:0000256" key="3">
    <source>
        <dbReference type="ARBA" id="ARBA00022475"/>
    </source>
</evidence>
<evidence type="ECO:0000313" key="8">
    <source>
        <dbReference type="Proteomes" id="UP000633205"/>
    </source>
</evidence>
<dbReference type="PANTHER" id="PTHR47737">
    <property type="entry name" value="GLYCINE BETAINE/PROLINE BETAINE TRANSPORT SYSTEM PERMEASE PROTEIN PROW"/>
    <property type="match status" value="1"/>
</dbReference>
<feature type="domain" description="ABC-type glycine betaine transport system substrate-binding" evidence="6">
    <location>
        <begin position="45"/>
        <end position="296"/>
    </location>
</feature>
<comment type="subcellular location">
    <subcellularLocation>
        <location evidence="1">Cell membrane</location>
    </subcellularLocation>
</comment>
<dbReference type="GO" id="GO:0015226">
    <property type="term" value="F:carnitine transmembrane transporter activity"/>
    <property type="evidence" value="ECO:0007669"/>
    <property type="project" value="TreeGrafter"/>
</dbReference>
<gene>
    <name evidence="7" type="ORF">GCM10010915_21020</name>
</gene>
<dbReference type="GO" id="GO:0015871">
    <property type="term" value="P:choline transport"/>
    <property type="evidence" value="ECO:0007669"/>
    <property type="project" value="TreeGrafter"/>
</dbReference>
<keyword evidence="2" id="KW-0813">Transport</keyword>
<evidence type="ECO:0000256" key="4">
    <source>
        <dbReference type="ARBA" id="ARBA00023136"/>
    </source>
</evidence>
<sequence>MMKKRKLTGLVAAGLAGGLMLAGCASDGEGSGNDGASGDGEDLGTITLGFLPSWTDGLSTAWLLKDQLERIGYTVEFEELTEAAILYTGLANGDVDIYPSAWSELTHRDYMQEYGDQLEDLGAYYDNAKLTIAVPEYMDDINSIEDLKGNADRFDGEIMGIEPSAGLTNQTETVMMPEYGLDGEYELVTSSTATMLASLDDAIENEEDIVVTLWRPFWANNAFPVKDLEDPKGGMGESEALHFLATAGFSDEFPEAAEYIEGIQLDDAQYGSLEDIVVNEFEGESDKSEAITQWLEANPDAYETIITE</sequence>
<name>A0A917DH32_9MICO</name>
<keyword evidence="3" id="KW-1003">Cell membrane</keyword>
<dbReference type="SUPFAM" id="SSF53850">
    <property type="entry name" value="Periplasmic binding protein-like II"/>
    <property type="match status" value="1"/>
</dbReference>
<dbReference type="Pfam" id="PF04069">
    <property type="entry name" value="OpuAC"/>
    <property type="match status" value="1"/>
</dbReference>
<dbReference type="PROSITE" id="PS51257">
    <property type="entry name" value="PROKAR_LIPOPROTEIN"/>
    <property type="match status" value="1"/>
</dbReference>
<comment type="caution">
    <text evidence="7">The sequence shown here is derived from an EMBL/GenBank/DDBJ whole genome shotgun (WGS) entry which is preliminary data.</text>
</comment>
<keyword evidence="8" id="KW-1185">Reference proteome</keyword>
<dbReference type="AlphaFoldDB" id="A0A917DH32"/>
<reference evidence="7" key="2">
    <citation type="submission" date="2020-09" db="EMBL/GenBank/DDBJ databases">
        <authorList>
            <person name="Sun Q."/>
            <person name="Zhou Y."/>
        </authorList>
    </citation>
    <scope>NUCLEOTIDE SEQUENCE</scope>
    <source>
        <strain evidence="7">CGMCC 1.15152</strain>
    </source>
</reference>
<dbReference type="InterPro" id="IPR007210">
    <property type="entry name" value="ABC_Gly_betaine_transp_sub-bd"/>
</dbReference>
<organism evidence="7 8">
    <name type="scientific">Microbacterium faecale</name>
    <dbReference type="NCBI Taxonomy" id="1804630"/>
    <lineage>
        <taxon>Bacteria</taxon>
        <taxon>Bacillati</taxon>
        <taxon>Actinomycetota</taxon>
        <taxon>Actinomycetes</taxon>
        <taxon>Micrococcales</taxon>
        <taxon>Microbacteriaceae</taxon>
        <taxon>Microbacterium</taxon>
    </lineage>
</organism>
<feature type="signal peptide" evidence="5">
    <location>
        <begin position="1"/>
        <end position="25"/>
    </location>
</feature>
<evidence type="ECO:0000256" key="2">
    <source>
        <dbReference type="ARBA" id="ARBA00022448"/>
    </source>
</evidence>
<evidence type="ECO:0000256" key="1">
    <source>
        <dbReference type="ARBA" id="ARBA00004236"/>
    </source>
</evidence>
<dbReference type="CDD" id="cd13639">
    <property type="entry name" value="PBP2_OpuAC_like"/>
    <property type="match status" value="1"/>
</dbReference>
<accession>A0A917DH32</accession>
<evidence type="ECO:0000259" key="6">
    <source>
        <dbReference type="Pfam" id="PF04069"/>
    </source>
</evidence>